<accession>J0CWI9</accession>
<proteinExistence type="predicted"/>
<keyword evidence="1" id="KW-0175">Coiled coil</keyword>
<feature type="compositionally biased region" description="Low complexity" evidence="2">
    <location>
        <begin position="199"/>
        <end position="214"/>
    </location>
</feature>
<dbReference type="Proteomes" id="UP000006514">
    <property type="component" value="Unassembled WGS sequence"/>
</dbReference>
<dbReference type="KEGG" id="adl:AURDEDRAFT_130853"/>
<dbReference type="AlphaFoldDB" id="J0CWI9"/>
<feature type="compositionally biased region" description="Polar residues" evidence="2">
    <location>
        <begin position="80"/>
        <end position="92"/>
    </location>
</feature>
<protein>
    <submittedName>
        <fullName evidence="3">Uncharacterized protein</fullName>
    </submittedName>
</protein>
<keyword evidence="4" id="KW-1185">Reference proteome</keyword>
<evidence type="ECO:0000313" key="3">
    <source>
        <dbReference type="EMBL" id="EJD35012.1"/>
    </source>
</evidence>
<feature type="coiled-coil region" evidence="1">
    <location>
        <begin position="409"/>
        <end position="450"/>
    </location>
</feature>
<dbReference type="EMBL" id="JH687909">
    <property type="protein sequence ID" value="EJD35012.1"/>
    <property type="molecule type" value="Genomic_DNA"/>
</dbReference>
<evidence type="ECO:0000256" key="1">
    <source>
        <dbReference type="SAM" id="Coils"/>
    </source>
</evidence>
<organism evidence="3 4">
    <name type="scientific">Auricularia subglabra (strain TFB-10046 / SS5)</name>
    <name type="common">White-rot fungus</name>
    <name type="synonym">Auricularia delicata (strain TFB10046)</name>
    <dbReference type="NCBI Taxonomy" id="717982"/>
    <lineage>
        <taxon>Eukaryota</taxon>
        <taxon>Fungi</taxon>
        <taxon>Dikarya</taxon>
        <taxon>Basidiomycota</taxon>
        <taxon>Agaricomycotina</taxon>
        <taxon>Agaricomycetes</taxon>
        <taxon>Auriculariales</taxon>
        <taxon>Auriculariaceae</taxon>
        <taxon>Auricularia</taxon>
    </lineage>
</organism>
<feature type="region of interest" description="Disordered" evidence="2">
    <location>
        <begin position="232"/>
        <end position="252"/>
    </location>
</feature>
<sequence length="450" mass="49016">MPPRKRTLSQVSSSSTAEQQSKKNKSTKPAMRHQSTSQQTKPPKPAPPPSTRHSTRLRGKAHPTNDDTQDTLGESRDSLGEQNSHGPTNFTPLDNGAGTSEVVAGDSTDPTPEIAIIGLSSTANPSPDELHNSPDATQDPVAREKQPEAELSKAHRHASKTADARAITIRDELDTEAQKLLMSLMQPTPEPIPSPTPPVMSVSEPARASSPPASINLGPETMPTTGNMPQLSTTPLDSAPNAAAKRRTKPAKLPKGERIAIPYSLLYKFKDGPQRKDAVLIEAPTFRTTTPLQTKSAKAIADHMGDIWHHATEGMQKTLDLAPGFAMIFYRPLSGSQTNVRTFWSKPIQEQFPSSEETFTMSEYTADSSAPPAKTTVKVPQVVDEIVRQFCILTDLLVDKPSTQQADTIRTLASRNDELEREKGEAIRKQQEVEERTAALERELAALRGK</sequence>
<feature type="compositionally biased region" description="Basic and acidic residues" evidence="2">
    <location>
        <begin position="160"/>
        <end position="171"/>
    </location>
</feature>
<evidence type="ECO:0000256" key="2">
    <source>
        <dbReference type="SAM" id="MobiDB-lite"/>
    </source>
</evidence>
<dbReference type="InParanoid" id="J0CWI9"/>
<evidence type="ECO:0000313" key="4">
    <source>
        <dbReference type="Proteomes" id="UP000006514"/>
    </source>
</evidence>
<feature type="region of interest" description="Disordered" evidence="2">
    <location>
        <begin position="188"/>
        <end position="220"/>
    </location>
</feature>
<gene>
    <name evidence="3" type="ORF">AURDEDRAFT_130853</name>
</gene>
<name>J0CWI9_AURST</name>
<reference evidence="4" key="1">
    <citation type="journal article" date="2012" name="Science">
        <title>The Paleozoic origin of enzymatic lignin decomposition reconstructed from 31 fungal genomes.</title>
        <authorList>
            <person name="Floudas D."/>
            <person name="Binder M."/>
            <person name="Riley R."/>
            <person name="Barry K."/>
            <person name="Blanchette R.A."/>
            <person name="Henrissat B."/>
            <person name="Martinez A.T."/>
            <person name="Otillar R."/>
            <person name="Spatafora J.W."/>
            <person name="Yadav J.S."/>
            <person name="Aerts A."/>
            <person name="Benoit I."/>
            <person name="Boyd A."/>
            <person name="Carlson A."/>
            <person name="Copeland A."/>
            <person name="Coutinho P.M."/>
            <person name="de Vries R.P."/>
            <person name="Ferreira P."/>
            <person name="Findley K."/>
            <person name="Foster B."/>
            <person name="Gaskell J."/>
            <person name="Glotzer D."/>
            <person name="Gorecki P."/>
            <person name="Heitman J."/>
            <person name="Hesse C."/>
            <person name="Hori C."/>
            <person name="Igarashi K."/>
            <person name="Jurgens J.A."/>
            <person name="Kallen N."/>
            <person name="Kersten P."/>
            <person name="Kohler A."/>
            <person name="Kuees U."/>
            <person name="Kumar T.K.A."/>
            <person name="Kuo A."/>
            <person name="LaButti K."/>
            <person name="Larrondo L.F."/>
            <person name="Lindquist E."/>
            <person name="Ling A."/>
            <person name="Lombard V."/>
            <person name="Lucas S."/>
            <person name="Lundell T."/>
            <person name="Martin R."/>
            <person name="McLaughlin D.J."/>
            <person name="Morgenstern I."/>
            <person name="Morin E."/>
            <person name="Murat C."/>
            <person name="Nagy L.G."/>
            <person name="Nolan M."/>
            <person name="Ohm R.A."/>
            <person name="Patyshakuliyeva A."/>
            <person name="Rokas A."/>
            <person name="Ruiz-Duenas F.J."/>
            <person name="Sabat G."/>
            <person name="Salamov A."/>
            <person name="Samejima M."/>
            <person name="Schmutz J."/>
            <person name="Slot J.C."/>
            <person name="St John F."/>
            <person name="Stenlid J."/>
            <person name="Sun H."/>
            <person name="Sun S."/>
            <person name="Syed K."/>
            <person name="Tsang A."/>
            <person name="Wiebenga A."/>
            <person name="Young D."/>
            <person name="Pisabarro A."/>
            <person name="Eastwood D.C."/>
            <person name="Martin F."/>
            <person name="Cullen D."/>
            <person name="Grigoriev I.V."/>
            <person name="Hibbett D.S."/>
        </authorList>
    </citation>
    <scope>NUCLEOTIDE SEQUENCE [LARGE SCALE GENOMIC DNA]</scope>
    <source>
        <strain evidence="4">TFB10046</strain>
    </source>
</reference>
<feature type="compositionally biased region" description="Basic and acidic residues" evidence="2">
    <location>
        <begin position="141"/>
        <end position="153"/>
    </location>
</feature>
<feature type="region of interest" description="Disordered" evidence="2">
    <location>
        <begin position="1"/>
        <end position="171"/>
    </location>
</feature>
<feature type="compositionally biased region" description="Pro residues" evidence="2">
    <location>
        <begin position="188"/>
        <end position="198"/>
    </location>
</feature>
<feature type="compositionally biased region" description="Polar residues" evidence="2">
    <location>
        <begin position="8"/>
        <end position="19"/>
    </location>
</feature>